<reference evidence="2 3" key="1">
    <citation type="submission" date="2023-09" db="EMBL/GenBank/DDBJ databases">
        <authorList>
            <person name="Wang M."/>
        </authorList>
    </citation>
    <scope>NUCLEOTIDE SEQUENCE [LARGE SCALE GENOMIC DNA]</scope>
    <source>
        <strain evidence="2">GT-2023</strain>
        <tissue evidence="2">Liver</tissue>
    </source>
</reference>
<evidence type="ECO:0000256" key="1">
    <source>
        <dbReference type="SAM" id="Phobius"/>
    </source>
</evidence>
<keyword evidence="1" id="KW-0812">Transmembrane</keyword>
<gene>
    <name evidence="2" type="ORF">QQF64_026268</name>
</gene>
<evidence type="ECO:0000313" key="3">
    <source>
        <dbReference type="Proteomes" id="UP001558613"/>
    </source>
</evidence>
<dbReference type="Proteomes" id="UP001558613">
    <property type="component" value="Unassembled WGS sequence"/>
</dbReference>
<name>A0ABR3NSR0_9TELE</name>
<feature type="transmembrane region" description="Helical" evidence="1">
    <location>
        <begin position="15"/>
        <end position="38"/>
    </location>
</feature>
<comment type="caution">
    <text evidence="2">The sequence shown here is derived from an EMBL/GenBank/DDBJ whole genome shotgun (WGS) entry which is preliminary data.</text>
</comment>
<accession>A0ABR3NSR0</accession>
<protein>
    <recommendedName>
        <fullName evidence="4">Secreted protein</fullName>
    </recommendedName>
</protein>
<sequence length="132" mass="15022">MSVVLANVVLLMTRVPMAIANTSVALRLIIIFLVTIGFNPFMEIEYMPCELKALNGHLRLDSVTYGKCRSLGILRRPRYLHRSSRRFFSIYQPSPSVIPSVWSSNRALSKKKHPLAELSNCRTVEHRDHLSA</sequence>
<keyword evidence="1" id="KW-0472">Membrane</keyword>
<evidence type="ECO:0000313" key="2">
    <source>
        <dbReference type="EMBL" id="KAL1279595.1"/>
    </source>
</evidence>
<evidence type="ECO:0008006" key="4">
    <source>
        <dbReference type="Google" id="ProtNLM"/>
    </source>
</evidence>
<keyword evidence="3" id="KW-1185">Reference proteome</keyword>
<keyword evidence="1" id="KW-1133">Transmembrane helix</keyword>
<organism evidence="2 3">
    <name type="scientific">Cirrhinus molitorella</name>
    <name type="common">mud carp</name>
    <dbReference type="NCBI Taxonomy" id="172907"/>
    <lineage>
        <taxon>Eukaryota</taxon>
        <taxon>Metazoa</taxon>
        <taxon>Chordata</taxon>
        <taxon>Craniata</taxon>
        <taxon>Vertebrata</taxon>
        <taxon>Euteleostomi</taxon>
        <taxon>Actinopterygii</taxon>
        <taxon>Neopterygii</taxon>
        <taxon>Teleostei</taxon>
        <taxon>Ostariophysi</taxon>
        <taxon>Cypriniformes</taxon>
        <taxon>Cyprinidae</taxon>
        <taxon>Labeoninae</taxon>
        <taxon>Labeonini</taxon>
        <taxon>Cirrhinus</taxon>
    </lineage>
</organism>
<dbReference type="EMBL" id="JAYMGO010000003">
    <property type="protein sequence ID" value="KAL1279595.1"/>
    <property type="molecule type" value="Genomic_DNA"/>
</dbReference>
<proteinExistence type="predicted"/>